<keyword evidence="2" id="KW-0999">Mitochondrion inner membrane</keyword>
<gene>
    <name evidence="12" type="primary">LOC113865639</name>
</gene>
<dbReference type="FunFam" id="2.10.109.10:FF:000014">
    <property type="entry name" value="Inner membrane protease subunit 1"/>
    <property type="match status" value="1"/>
</dbReference>
<evidence type="ECO:0000256" key="6">
    <source>
        <dbReference type="ARBA" id="ARBA00038445"/>
    </source>
</evidence>
<dbReference type="Proteomes" id="UP000694853">
    <property type="component" value="Unplaced"/>
</dbReference>
<sequence>MGLRNLSVFVLFIKEGWEKAFSVAKYLCFLHVTNAYVVTPVLTYGPSMLPTFDLTESLFLGERISTRFGKVARGDIIILRSPQCPRKYMTKRLVGMEGDTVTYLSNPKDNDKHETVVVPKGHVWVQGDNIYKSKDSRNFGPVPYGLIESKMCWRVWPLKNFGPV</sequence>
<dbReference type="AlphaFoldDB" id="A0A8B8LL86"/>
<proteinExistence type="inferred from homology"/>
<dbReference type="GeneID" id="113865639"/>
<dbReference type="PRINTS" id="PR00727">
    <property type="entry name" value="LEADERPTASE"/>
</dbReference>
<comment type="similarity">
    <text evidence="6">Belongs to the peptidase S26 family. IMP1 subfamily.</text>
</comment>
<protein>
    <submittedName>
        <fullName evidence="12">Mitochondrial inner membrane protease subunit 1-like isoform X2</fullName>
    </submittedName>
</protein>
<comment type="function">
    <text evidence="7">Catalyzes the removal of transit peptides required for the targeting of proteins from the mitochondrial matrix, across the inner membrane, into the inter-membrane space.</text>
</comment>
<reference evidence="11" key="1">
    <citation type="journal article" date="2019" name="Toxins">
        <title>Detection of Abrin-Like and Prepropulchellin-Like Toxin Genes and Transcripts Using Whole Genome Sequencing and Full-Length Transcript Sequencing of Abrus precatorius.</title>
        <authorList>
            <person name="Hovde B.T."/>
            <person name="Daligault H.E."/>
            <person name="Hanschen E.R."/>
            <person name="Kunde Y.A."/>
            <person name="Johnson M.B."/>
            <person name="Starkenburg S.R."/>
            <person name="Johnson S.L."/>
        </authorList>
    </citation>
    <scope>NUCLEOTIDE SEQUENCE [LARGE SCALE GENOMIC DNA]</scope>
</reference>
<dbReference type="PANTHER" id="PTHR12383">
    <property type="entry name" value="PROTEASE FAMILY S26 MITOCHONDRIAL INNER MEMBRANE PROTEASE-RELATED"/>
    <property type="match status" value="1"/>
</dbReference>
<dbReference type="InterPro" id="IPR036286">
    <property type="entry name" value="LexA/Signal_pep-like_sf"/>
</dbReference>
<dbReference type="RefSeq" id="XP_027356138.1">
    <property type="nucleotide sequence ID" value="XM_027500337.1"/>
</dbReference>
<accession>A0A8B8LL86</accession>
<evidence type="ECO:0000256" key="9">
    <source>
        <dbReference type="PIRSR" id="PIRSR600223-1"/>
    </source>
</evidence>
<organism evidence="11 12">
    <name type="scientific">Abrus precatorius</name>
    <name type="common">Indian licorice</name>
    <name type="synonym">Glycine abrus</name>
    <dbReference type="NCBI Taxonomy" id="3816"/>
    <lineage>
        <taxon>Eukaryota</taxon>
        <taxon>Viridiplantae</taxon>
        <taxon>Streptophyta</taxon>
        <taxon>Embryophyta</taxon>
        <taxon>Tracheophyta</taxon>
        <taxon>Spermatophyta</taxon>
        <taxon>Magnoliopsida</taxon>
        <taxon>eudicotyledons</taxon>
        <taxon>Gunneridae</taxon>
        <taxon>Pentapetalae</taxon>
        <taxon>rosids</taxon>
        <taxon>fabids</taxon>
        <taxon>Fabales</taxon>
        <taxon>Fabaceae</taxon>
        <taxon>Papilionoideae</taxon>
        <taxon>50 kb inversion clade</taxon>
        <taxon>NPAAA clade</taxon>
        <taxon>indigoferoid/millettioid clade</taxon>
        <taxon>Abreae</taxon>
        <taxon>Abrus</taxon>
    </lineage>
</organism>
<evidence type="ECO:0000256" key="1">
    <source>
        <dbReference type="ARBA" id="ARBA00004273"/>
    </source>
</evidence>
<keyword evidence="11" id="KW-1185">Reference proteome</keyword>
<evidence type="ECO:0000256" key="4">
    <source>
        <dbReference type="ARBA" id="ARBA00023128"/>
    </source>
</evidence>
<reference evidence="12" key="2">
    <citation type="submission" date="2025-08" db="UniProtKB">
        <authorList>
            <consortium name="RefSeq"/>
        </authorList>
    </citation>
    <scope>IDENTIFICATION</scope>
    <source>
        <tissue evidence="12">Young leaves</tissue>
    </source>
</reference>
<dbReference type="GO" id="GO:0006465">
    <property type="term" value="P:signal peptide processing"/>
    <property type="evidence" value="ECO:0007669"/>
    <property type="project" value="InterPro"/>
</dbReference>
<dbReference type="InterPro" id="IPR052064">
    <property type="entry name" value="Mito_IMP1_subunit"/>
</dbReference>
<evidence type="ECO:0000256" key="5">
    <source>
        <dbReference type="ARBA" id="ARBA00023136"/>
    </source>
</evidence>
<keyword evidence="3" id="KW-0378">Hydrolase</keyword>
<evidence type="ECO:0000256" key="8">
    <source>
        <dbReference type="ARBA" id="ARBA00064368"/>
    </source>
</evidence>
<dbReference type="GO" id="GO:0004252">
    <property type="term" value="F:serine-type endopeptidase activity"/>
    <property type="evidence" value="ECO:0007669"/>
    <property type="project" value="InterPro"/>
</dbReference>
<dbReference type="OrthoDB" id="308440at2759"/>
<dbReference type="Gene3D" id="2.10.109.10">
    <property type="entry name" value="Umud Fragment, subunit A"/>
    <property type="match status" value="1"/>
</dbReference>
<dbReference type="SUPFAM" id="SSF51306">
    <property type="entry name" value="LexA/Signal peptidase"/>
    <property type="match status" value="1"/>
</dbReference>
<dbReference type="InterPro" id="IPR000223">
    <property type="entry name" value="Pept_S26A_signal_pept_1"/>
</dbReference>
<comment type="subcellular location">
    <subcellularLocation>
        <location evidence="1">Mitochondrion inner membrane</location>
    </subcellularLocation>
</comment>
<dbReference type="Pfam" id="PF10502">
    <property type="entry name" value="Peptidase_S26"/>
    <property type="match status" value="2"/>
</dbReference>
<keyword evidence="5" id="KW-0472">Membrane</keyword>
<keyword evidence="4" id="KW-0496">Mitochondrion</keyword>
<name>A0A8B8LL86_ABRPR</name>
<dbReference type="InterPro" id="IPR019533">
    <property type="entry name" value="Peptidase_S26"/>
</dbReference>
<feature type="active site" evidence="9">
    <location>
        <position position="47"/>
    </location>
</feature>
<dbReference type="CDD" id="cd06530">
    <property type="entry name" value="S26_SPase_I"/>
    <property type="match status" value="1"/>
</dbReference>
<dbReference type="PANTHER" id="PTHR12383:SF36">
    <property type="entry name" value="MITOCHONDRIAL ATP-INDEPENDENT INNER MEMBRANE PROTEASE SUBUNIT 1B-RELATED"/>
    <property type="match status" value="1"/>
</dbReference>
<feature type="domain" description="Peptidase S26" evidence="10">
    <location>
        <begin position="23"/>
        <end position="103"/>
    </location>
</feature>
<feature type="active site" evidence="9">
    <location>
        <position position="91"/>
    </location>
</feature>
<comment type="subunit">
    <text evidence="8">Heterodimer of 2 subunits, IMP1A/B and IMP12.</text>
</comment>
<evidence type="ECO:0000313" key="11">
    <source>
        <dbReference type="Proteomes" id="UP000694853"/>
    </source>
</evidence>
<dbReference type="GO" id="GO:0006627">
    <property type="term" value="P:protein processing involved in protein targeting to mitochondrion"/>
    <property type="evidence" value="ECO:0007669"/>
    <property type="project" value="TreeGrafter"/>
</dbReference>
<dbReference type="GO" id="GO:0042720">
    <property type="term" value="C:mitochondrial inner membrane peptidase complex"/>
    <property type="evidence" value="ECO:0007669"/>
    <property type="project" value="TreeGrafter"/>
</dbReference>
<evidence type="ECO:0000313" key="12">
    <source>
        <dbReference type="RefSeq" id="XP_027356138.1"/>
    </source>
</evidence>
<evidence type="ECO:0000259" key="10">
    <source>
        <dbReference type="Pfam" id="PF10502"/>
    </source>
</evidence>
<evidence type="ECO:0000256" key="2">
    <source>
        <dbReference type="ARBA" id="ARBA00022792"/>
    </source>
</evidence>
<evidence type="ECO:0000256" key="3">
    <source>
        <dbReference type="ARBA" id="ARBA00022801"/>
    </source>
</evidence>
<evidence type="ECO:0000256" key="7">
    <source>
        <dbReference type="ARBA" id="ARBA00054895"/>
    </source>
</evidence>
<feature type="domain" description="Peptidase S26" evidence="10">
    <location>
        <begin position="114"/>
        <end position="156"/>
    </location>
</feature>